<reference evidence="1 2" key="1">
    <citation type="submission" date="2021-06" db="EMBL/GenBank/DDBJ databases">
        <title>Caerostris extrusa draft genome.</title>
        <authorList>
            <person name="Kono N."/>
            <person name="Arakawa K."/>
        </authorList>
    </citation>
    <scope>NUCLEOTIDE SEQUENCE [LARGE SCALE GENOMIC DNA]</scope>
</reference>
<keyword evidence="2" id="KW-1185">Reference proteome</keyword>
<dbReference type="Proteomes" id="UP001054945">
    <property type="component" value="Unassembled WGS sequence"/>
</dbReference>
<evidence type="ECO:0000313" key="2">
    <source>
        <dbReference type="Proteomes" id="UP001054945"/>
    </source>
</evidence>
<sequence>MKSNDEKWLRTTILIVEQEKDDDLKTMWVYRCLLYVSREDEPNKPCDKCYHLDGYQKMEKLARQLMKQKLEYHFCGDLLIQMGTYLLRETHQSRKSQFLMHMIIEPLFKVEDEPNKPCDKCYHLDGYPENREARAATDETKAGIPLLP</sequence>
<dbReference type="AlphaFoldDB" id="A0AAV4Y414"/>
<organism evidence="1 2">
    <name type="scientific">Caerostris extrusa</name>
    <name type="common">Bark spider</name>
    <name type="synonym">Caerostris bankana</name>
    <dbReference type="NCBI Taxonomy" id="172846"/>
    <lineage>
        <taxon>Eukaryota</taxon>
        <taxon>Metazoa</taxon>
        <taxon>Ecdysozoa</taxon>
        <taxon>Arthropoda</taxon>
        <taxon>Chelicerata</taxon>
        <taxon>Arachnida</taxon>
        <taxon>Araneae</taxon>
        <taxon>Araneomorphae</taxon>
        <taxon>Entelegynae</taxon>
        <taxon>Araneoidea</taxon>
        <taxon>Araneidae</taxon>
        <taxon>Caerostris</taxon>
    </lineage>
</organism>
<gene>
    <name evidence="1" type="ORF">CEXT_701781</name>
</gene>
<accession>A0AAV4Y414</accession>
<dbReference type="EMBL" id="BPLR01001194">
    <property type="protein sequence ID" value="GIZ00696.1"/>
    <property type="molecule type" value="Genomic_DNA"/>
</dbReference>
<comment type="caution">
    <text evidence="1">The sequence shown here is derived from an EMBL/GenBank/DDBJ whole genome shotgun (WGS) entry which is preliminary data.</text>
</comment>
<protein>
    <submittedName>
        <fullName evidence="1">Uncharacterized protein</fullName>
    </submittedName>
</protein>
<evidence type="ECO:0000313" key="1">
    <source>
        <dbReference type="EMBL" id="GIZ00696.1"/>
    </source>
</evidence>
<name>A0AAV4Y414_CAEEX</name>
<proteinExistence type="predicted"/>